<dbReference type="SUPFAM" id="SSF56672">
    <property type="entry name" value="DNA/RNA polymerases"/>
    <property type="match status" value="1"/>
</dbReference>
<protein>
    <recommendedName>
        <fullName evidence="2">Integrase catalytic domain-containing protein</fullName>
    </recommendedName>
</protein>
<evidence type="ECO:0000259" key="2">
    <source>
        <dbReference type="PROSITE" id="PS50994"/>
    </source>
</evidence>
<dbReference type="AlphaFoldDB" id="A0A371HH48"/>
<feature type="region of interest" description="Disordered" evidence="1">
    <location>
        <begin position="127"/>
        <end position="158"/>
    </location>
</feature>
<evidence type="ECO:0000313" key="3">
    <source>
        <dbReference type="EMBL" id="RDY02115.1"/>
    </source>
</evidence>
<dbReference type="InterPro" id="IPR043128">
    <property type="entry name" value="Rev_trsase/Diguanyl_cyclase"/>
</dbReference>
<dbReference type="Pfam" id="PF00665">
    <property type="entry name" value="rve"/>
    <property type="match status" value="1"/>
</dbReference>
<dbReference type="Proteomes" id="UP000257109">
    <property type="component" value="Unassembled WGS sequence"/>
</dbReference>
<dbReference type="InterPro" id="IPR012337">
    <property type="entry name" value="RNaseH-like_sf"/>
</dbReference>
<accession>A0A371HH48</accession>
<dbReference type="Pfam" id="PF00078">
    <property type="entry name" value="RVT_1"/>
    <property type="match status" value="1"/>
</dbReference>
<dbReference type="PANTHER" id="PTHR37984">
    <property type="entry name" value="PROTEIN CBG26694"/>
    <property type="match status" value="1"/>
</dbReference>
<dbReference type="InterPro" id="IPR036397">
    <property type="entry name" value="RNaseH_sf"/>
</dbReference>
<dbReference type="GO" id="GO:0004523">
    <property type="term" value="F:RNA-DNA hybrid ribonuclease activity"/>
    <property type="evidence" value="ECO:0007669"/>
    <property type="project" value="InterPro"/>
</dbReference>
<organism evidence="3 4">
    <name type="scientific">Mucuna pruriens</name>
    <name type="common">Velvet bean</name>
    <name type="synonym">Dolichos pruriens</name>
    <dbReference type="NCBI Taxonomy" id="157652"/>
    <lineage>
        <taxon>Eukaryota</taxon>
        <taxon>Viridiplantae</taxon>
        <taxon>Streptophyta</taxon>
        <taxon>Embryophyta</taxon>
        <taxon>Tracheophyta</taxon>
        <taxon>Spermatophyta</taxon>
        <taxon>Magnoliopsida</taxon>
        <taxon>eudicotyledons</taxon>
        <taxon>Gunneridae</taxon>
        <taxon>Pentapetalae</taxon>
        <taxon>rosids</taxon>
        <taxon>fabids</taxon>
        <taxon>Fabales</taxon>
        <taxon>Fabaceae</taxon>
        <taxon>Papilionoideae</taxon>
        <taxon>50 kb inversion clade</taxon>
        <taxon>NPAAA clade</taxon>
        <taxon>indigoferoid/millettioid clade</taxon>
        <taxon>Phaseoleae</taxon>
        <taxon>Mucuna</taxon>
    </lineage>
</organism>
<dbReference type="InterPro" id="IPR043502">
    <property type="entry name" value="DNA/RNA_pol_sf"/>
</dbReference>
<evidence type="ECO:0000256" key="1">
    <source>
        <dbReference type="SAM" id="MobiDB-lite"/>
    </source>
</evidence>
<keyword evidence="4" id="KW-1185">Reference proteome</keyword>
<dbReference type="PROSITE" id="PS50994">
    <property type="entry name" value="INTEGRASE"/>
    <property type="match status" value="1"/>
</dbReference>
<dbReference type="OrthoDB" id="2016287at2759"/>
<sequence length="411" mass="47283">MVKKANDKWRMCTDYTDLNKTCPKDPYPLPNIDRLVMSFGRKNAGSTYLCLMDKIFKNVIGTNVEVYVDDMVMKSTTADEHYSALERVFGILRRHQLKLNLKKCSFNIQAGRFLGFMLTERGIEANSEKCQAHNSPDRPPNPTSVVKVGPSPKGGGLERSTVRFKVNNNQAEYEALLVGMRLAKELEAKILTAKRNSKLVTSQVNGEYQARDPQLIKYWERATKMMATFEKFTLLHVPRDQNERVNLLSKLARGACGTYISSRALASKITRAGYYWPNLKHDCMEYVKKYDKCQRFAKVHKAPLEQLHSVTSPWPFYKWVVDILGPFLMASGQIKYLIVAVNYFTKWVEVELVVTFSTERIKHFYWKKIICRFGLPTEIISDNGTWSASWLTVEFCAQLKIKQLFTSVEHP</sequence>
<dbReference type="STRING" id="157652.A0A371HH48"/>
<feature type="non-terminal residue" evidence="3">
    <location>
        <position position="1"/>
    </location>
</feature>
<name>A0A371HH48_MUCPR</name>
<dbReference type="Pfam" id="PF13456">
    <property type="entry name" value="RVT_3"/>
    <property type="match status" value="1"/>
</dbReference>
<dbReference type="EMBL" id="QJKJ01002599">
    <property type="protein sequence ID" value="RDY02115.1"/>
    <property type="molecule type" value="Genomic_DNA"/>
</dbReference>
<dbReference type="GO" id="GO:0015074">
    <property type="term" value="P:DNA integration"/>
    <property type="evidence" value="ECO:0007669"/>
    <property type="project" value="InterPro"/>
</dbReference>
<dbReference type="PANTHER" id="PTHR37984:SF5">
    <property type="entry name" value="PROTEIN NYNRIN-LIKE"/>
    <property type="match status" value="1"/>
</dbReference>
<dbReference type="CDD" id="cd01647">
    <property type="entry name" value="RT_LTR"/>
    <property type="match status" value="1"/>
</dbReference>
<proteinExistence type="predicted"/>
<dbReference type="InterPro" id="IPR001584">
    <property type="entry name" value="Integrase_cat-core"/>
</dbReference>
<gene>
    <name evidence="3" type="primary">K02A2.6</name>
    <name evidence="3" type="ORF">CR513_14465</name>
</gene>
<comment type="caution">
    <text evidence="3">The sequence shown here is derived from an EMBL/GenBank/DDBJ whole genome shotgun (WGS) entry which is preliminary data.</text>
</comment>
<dbReference type="SUPFAM" id="SSF53098">
    <property type="entry name" value="Ribonuclease H-like"/>
    <property type="match status" value="1"/>
</dbReference>
<evidence type="ECO:0000313" key="4">
    <source>
        <dbReference type="Proteomes" id="UP000257109"/>
    </source>
</evidence>
<dbReference type="InterPro" id="IPR000477">
    <property type="entry name" value="RT_dom"/>
</dbReference>
<dbReference type="InterPro" id="IPR050951">
    <property type="entry name" value="Retrovirus_Pol_polyprotein"/>
</dbReference>
<dbReference type="CDD" id="cd09279">
    <property type="entry name" value="RNase_HI_like"/>
    <property type="match status" value="1"/>
</dbReference>
<feature type="domain" description="Integrase catalytic" evidence="2">
    <location>
        <begin position="311"/>
        <end position="411"/>
    </location>
</feature>
<dbReference type="GO" id="GO:0003676">
    <property type="term" value="F:nucleic acid binding"/>
    <property type="evidence" value="ECO:0007669"/>
    <property type="project" value="InterPro"/>
</dbReference>
<reference evidence="3" key="1">
    <citation type="submission" date="2018-05" db="EMBL/GenBank/DDBJ databases">
        <title>Draft genome of Mucuna pruriens seed.</title>
        <authorList>
            <person name="Nnadi N.E."/>
            <person name="Vos R."/>
            <person name="Hasami M.H."/>
            <person name="Devisetty U.K."/>
            <person name="Aguiy J.C."/>
        </authorList>
    </citation>
    <scope>NUCLEOTIDE SEQUENCE [LARGE SCALE GENOMIC DNA]</scope>
    <source>
        <strain evidence="3">JCA_2017</strain>
    </source>
</reference>
<dbReference type="Gene3D" id="3.30.70.270">
    <property type="match status" value="1"/>
</dbReference>
<dbReference type="Gene3D" id="3.30.420.10">
    <property type="entry name" value="Ribonuclease H-like superfamily/Ribonuclease H"/>
    <property type="match status" value="2"/>
</dbReference>
<dbReference type="InterPro" id="IPR002156">
    <property type="entry name" value="RNaseH_domain"/>
</dbReference>